<organism evidence="1 2">
    <name type="scientific">Daldinia eschscholtzii</name>
    <dbReference type="NCBI Taxonomy" id="292717"/>
    <lineage>
        <taxon>Eukaryota</taxon>
        <taxon>Fungi</taxon>
        <taxon>Dikarya</taxon>
        <taxon>Ascomycota</taxon>
        <taxon>Pezizomycotina</taxon>
        <taxon>Sordariomycetes</taxon>
        <taxon>Xylariomycetidae</taxon>
        <taxon>Xylariales</taxon>
        <taxon>Hypoxylaceae</taxon>
        <taxon>Daldinia</taxon>
    </lineage>
</organism>
<evidence type="ECO:0000313" key="2">
    <source>
        <dbReference type="Proteomes" id="UP001369815"/>
    </source>
</evidence>
<accession>A0AAX6MAS0</accession>
<sequence length="318" mass="36197">MADNQSLIHLSRIGSDACSPRPAGSGQSFLERLPTEVHLMIFDRSNGASRHALVQVSSKLRSAGWNYRLRHIKLKDTLEFLEADLLMMTNHPSLEVVRTKTTSLNIVITNTQHREGAASPKAFNTQEAVRQLTSLVVLVSKMKQLRSLKIRVDRREIDESLWKGFQEAVCFSFDAPGNRVRCKKVRVVLLRGFTTPRVMDILACFPNIQRVQLDSLCLEYAQPYPHRPLCFKGLKSLMVDFSPRSMGSVGQFFVAAHLFPNVKSLVIGCSRWSNQNHDMELQGYLISPDAEHLEETRHAKTRKYISILRHMGLWKKLS</sequence>
<gene>
    <name evidence="1" type="ORF">Daesc_009637</name>
</gene>
<dbReference type="AlphaFoldDB" id="A0AAX6MAS0"/>
<proteinExistence type="predicted"/>
<evidence type="ECO:0000313" key="1">
    <source>
        <dbReference type="EMBL" id="KAK6949554.1"/>
    </source>
</evidence>
<keyword evidence="2" id="KW-1185">Reference proteome</keyword>
<dbReference type="Proteomes" id="UP001369815">
    <property type="component" value="Unassembled WGS sequence"/>
</dbReference>
<name>A0AAX6MAS0_9PEZI</name>
<dbReference type="EMBL" id="JBANMG010000009">
    <property type="protein sequence ID" value="KAK6949554.1"/>
    <property type="molecule type" value="Genomic_DNA"/>
</dbReference>
<reference evidence="1 2" key="1">
    <citation type="journal article" date="2024" name="Front Chem Biol">
        <title>Unveiling the potential of Daldinia eschscholtzii MFLUCC 19-0629 through bioactivity and bioinformatics studies for enhanced sustainable agriculture production.</title>
        <authorList>
            <person name="Brooks S."/>
            <person name="Weaver J.A."/>
            <person name="Klomchit A."/>
            <person name="Alharthi S.A."/>
            <person name="Onlamun T."/>
            <person name="Nurani R."/>
            <person name="Vong T.K."/>
            <person name="Alberti F."/>
            <person name="Greco C."/>
        </authorList>
    </citation>
    <scope>NUCLEOTIDE SEQUENCE [LARGE SCALE GENOMIC DNA]</scope>
    <source>
        <strain evidence="1">MFLUCC 19-0629</strain>
    </source>
</reference>
<protein>
    <recommendedName>
        <fullName evidence="3">F-box domain-containing protein</fullName>
    </recommendedName>
</protein>
<evidence type="ECO:0008006" key="3">
    <source>
        <dbReference type="Google" id="ProtNLM"/>
    </source>
</evidence>
<comment type="caution">
    <text evidence="1">The sequence shown here is derived from an EMBL/GenBank/DDBJ whole genome shotgun (WGS) entry which is preliminary data.</text>
</comment>